<gene>
    <name evidence="1" type="ORF">GSM42_07725</name>
</gene>
<proteinExistence type="predicted"/>
<dbReference type="Pfam" id="PF07873">
    <property type="entry name" value="YabP"/>
    <property type="match status" value="1"/>
</dbReference>
<evidence type="ECO:0000313" key="2">
    <source>
        <dbReference type="Proteomes" id="UP000430692"/>
    </source>
</evidence>
<dbReference type="Proteomes" id="UP000430692">
    <property type="component" value="Unassembled WGS sequence"/>
</dbReference>
<dbReference type="AlphaFoldDB" id="A0A6I4VPW8"/>
<protein>
    <recommendedName>
        <fullName evidence="3">Sporulation protein YqfC</fullName>
    </recommendedName>
</protein>
<name>A0A6I4VPW8_9BACL</name>
<sequence>MKRFSQLASDWFDFPVEAVGSLPRIEWIGQQLQIENFQGVHRFNPDLLTLQTVTGFLTVEGKSLVMEAIYPDRILLTGNITSIHMKNKD</sequence>
<evidence type="ECO:0008006" key="3">
    <source>
        <dbReference type="Google" id="ProtNLM"/>
    </source>
</evidence>
<keyword evidence="2" id="KW-1185">Reference proteome</keyword>
<evidence type="ECO:0000313" key="1">
    <source>
        <dbReference type="EMBL" id="MXQ53619.1"/>
    </source>
</evidence>
<dbReference type="RefSeq" id="WP_160800976.1">
    <property type="nucleotide sequence ID" value="NZ_WUUL01000004.1"/>
</dbReference>
<comment type="caution">
    <text evidence="1">The sequence shown here is derived from an EMBL/GenBank/DDBJ whole genome shotgun (WGS) entry which is preliminary data.</text>
</comment>
<reference evidence="1 2" key="1">
    <citation type="submission" date="2019-12" db="EMBL/GenBank/DDBJ databases">
        <title>Whole-genome analyses of novel actinobacteria.</title>
        <authorList>
            <person name="Sahin N."/>
            <person name="Saygin H."/>
        </authorList>
    </citation>
    <scope>NUCLEOTIDE SEQUENCE [LARGE SCALE GENOMIC DNA]</scope>
    <source>
        <strain evidence="1 2">KC615</strain>
    </source>
</reference>
<organism evidence="1 2">
    <name type="scientific">Shimazuella alba</name>
    <dbReference type="NCBI Taxonomy" id="2690964"/>
    <lineage>
        <taxon>Bacteria</taxon>
        <taxon>Bacillati</taxon>
        <taxon>Bacillota</taxon>
        <taxon>Bacilli</taxon>
        <taxon>Bacillales</taxon>
        <taxon>Thermoactinomycetaceae</taxon>
        <taxon>Shimazuella</taxon>
    </lineage>
</organism>
<accession>A0A6I4VPW8</accession>
<dbReference type="InterPro" id="IPR022476">
    <property type="entry name" value="Spore_YabP/YqfC"/>
</dbReference>
<dbReference type="EMBL" id="WUUL01000004">
    <property type="protein sequence ID" value="MXQ53619.1"/>
    <property type="molecule type" value="Genomic_DNA"/>
</dbReference>